<evidence type="ECO:0000313" key="14">
    <source>
        <dbReference type="EMBL" id="WEK55237.1"/>
    </source>
</evidence>
<evidence type="ECO:0000256" key="10">
    <source>
        <dbReference type="ARBA" id="ARBA00049007"/>
    </source>
</evidence>
<comment type="catalytic activity">
    <reaction evidence="9 11">
        <text>4-(phosphooxy)-L-threonine + 2-oxoglutarate = (R)-3-hydroxy-2-oxo-4-phosphooxybutanoate + L-glutamate</text>
        <dbReference type="Rhea" id="RHEA:16573"/>
        <dbReference type="ChEBI" id="CHEBI:16810"/>
        <dbReference type="ChEBI" id="CHEBI:29985"/>
        <dbReference type="ChEBI" id="CHEBI:58452"/>
        <dbReference type="ChEBI" id="CHEBI:58538"/>
        <dbReference type="EC" id="2.6.1.52"/>
    </reaction>
</comment>
<dbReference type="Gene3D" id="3.90.1150.10">
    <property type="entry name" value="Aspartate Aminotransferase, domain 1"/>
    <property type="match status" value="1"/>
</dbReference>
<keyword evidence="8 11" id="KW-0718">Serine biosynthesis</keyword>
<comment type="cofactor">
    <cofactor evidence="11">
        <name>pyridoxal 5'-phosphate</name>
        <dbReference type="ChEBI" id="CHEBI:597326"/>
    </cofactor>
    <text evidence="11">Binds 1 pyridoxal phosphate per subunit.</text>
</comment>
<keyword evidence="5 11" id="KW-0028">Amino-acid biosynthesis</keyword>
<feature type="binding site" evidence="11">
    <location>
        <position position="173"/>
    </location>
    <ligand>
        <name>pyridoxal 5'-phosphate</name>
        <dbReference type="ChEBI" id="CHEBI:597326"/>
    </ligand>
</feature>
<evidence type="ECO:0000256" key="12">
    <source>
        <dbReference type="RuleBase" id="RU004505"/>
    </source>
</evidence>
<dbReference type="PANTHER" id="PTHR43247:SF1">
    <property type="entry name" value="PHOSPHOSERINE AMINOTRANSFERASE"/>
    <property type="match status" value="1"/>
</dbReference>
<comment type="function">
    <text evidence="1 11">Catalyzes the reversible conversion of 3-phosphohydroxypyruvate to phosphoserine and of 3-hydroxy-2-oxo-4-phosphonooxybutanoate to phosphohydroxythreonine.</text>
</comment>
<evidence type="ECO:0000256" key="3">
    <source>
        <dbReference type="ARBA" id="ARBA00006904"/>
    </source>
</evidence>
<dbReference type="GO" id="GO:0006564">
    <property type="term" value="P:L-serine biosynthetic process"/>
    <property type="evidence" value="ECO:0007669"/>
    <property type="project" value="UniProtKB-UniRule"/>
</dbReference>
<keyword evidence="7 11" id="KW-0663">Pyridoxal phosphate</keyword>
<comment type="catalytic activity">
    <reaction evidence="10 11 12">
        <text>O-phospho-L-serine + 2-oxoglutarate = 3-phosphooxypyruvate + L-glutamate</text>
        <dbReference type="Rhea" id="RHEA:14329"/>
        <dbReference type="ChEBI" id="CHEBI:16810"/>
        <dbReference type="ChEBI" id="CHEBI:18110"/>
        <dbReference type="ChEBI" id="CHEBI:29985"/>
        <dbReference type="ChEBI" id="CHEBI:57524"/>
        <dbReference type="EC" id="2.6.1.52"/>
    </reaction>
</comment>
<feature type="binding site" evidence="11">
    <location>
        <begin position="239"/>
        <end position="240"/>
    </location>
    <ligand>
        <name>pyridoxal 5'-phosphate</name>
        <dbReference type="ChEBI" id="CHEBI:597326"/>
    </ligand>
</feature>
<evidence type="ECO:0000256" key="4">
    <source>
        <dbReference type="ARBA" id="ARBA00022576"/>
    </source>
</evidence>
<dbReference type="CDD" id="cd00611">
    <property type="entry name" value="PSAT_like"/>
    <property type="match status" value="1"/>
</dbReference>
<feature type="binding site" evidence="11">
    <location>
        <position position="153"/>
    </location>
    <ligand>
        <name>pyridoxal 5'-phosphate</name>
        <dbReference type="ChEBI" id="CHEBI:597326"/>
    </ligand>
</feature>
<evidence type="ECO:0000313" key="15">
    <source>
        <dbReference type="Proteomes" id="UP001178662"/>
    </source>
</evidence>
<dbReference type="HAMAP" id="MF_00160">
    <property type="entry name" value="SerC_aminotrans_5"/>
    <property type="match status" value="1"/>
</dbReference>
<dbReference type="SUPFAM" id="SSF53383">
    <property type="entry name" value="PLP-dependent transferases"/>
    <property type="match status" value="1"/>
</dbReference>
<accession>A0AA95JDQ9</accession>
<keyword evidence="6 11" id="KW-0808">Transferase</keyword>
<keyword evidence="15" id="KW-1185">Reference proteome</keyword>
<evidence type="ECO:0000256" key="9">
    <source>
        <dbReference type="ARBA" id="ARBA00047630"/>
    </source>
</evidence>
<feature type="binding site" evidence="11">
    <location>
        <position position="43"/>
    </location>
    <ligand>
        <name>L-glutamate</name>
        <dbReference type="ChEBI" id="CHEBI:29985"/>
    </ligand>
</feature>
<dbReference type="AlphaFoldDB" id="A0AA95JDQ9"/>
<dbReference type="PANTHER" id="PTHR43247">
    <property type="entry name" value="PHOSPHOSERINE AMINOTRANSFERASE"/>
    <property type="match status" value="1"/>
</dbReference>
<name>A0AA95JDQ9_9BACL</name>
<evidence type="ECO:0000256" key="1">
    <source>
        <dbReference type="ARBA" id="ARBA00003483"/>
    </source>
</evidence>
<feature type="binding site" evidence="11">
    <location>
        <position position="103"/>
    </location>
    <ligand>
        <name>pyridoxal 5'-phosphate</name>
        <dbReference type="ChEBI" id="CHEBI:597326"/>
    </ligand>
</feature>
<dbReference type="EMBL" id="CP119317">
    <property type="protein sequence ID" value="WEK55237.1"/>
    <property type="molecule type" value="Genomic_DNA"/>
</dbReference>
<comment type="subunit">
    <text evidence="11">Homodimer.</text>
</comment>
<dbReference type="Gene3D" id="3.40.640.10">
    <property type="entry name" value="Type I PLP-dependent aspartate aminotransferase-like (Major domain)"/>
    <property type="match status" value="1"/>
</dbReference>
<gene>
    <name evidence="11 14" type="primary">serC</name>
    <name evidence="14" type="ORF">P0Y55_04000</name>
</gene>
<protein>
    <recommendedName>
        <fullName evidence="11">Phosphoserine aminotransferase</fullName>
        <ecNumber evidence="11">2.6.1.52</ecNumber>
    </recommendedName>
    <alternativeName>
        <fullName evidence="11">Phosphohydroxythreonine aminotransferase</fullName>
        <shortName evidence="11">PSAT</shortName>
    </alternativeName>
</protein>
<dbReference type="GO" id="GO:0030170">
    <property type="term" value="F:pyridoxal phosphate binding"/>
    <property type="evidence" value="ECO:0007669"/>
    <property type="project" value="UniProtKB-UniRule"/>
</dbReference>
<dbReference type="GO" id="GO:0005737">
    <property type="term" value="C:cytoplasm"/>
    <property type="evidence" value="ECO:0007669"/>
    <property type="project" value="UniProtKB-SubCell"/>
</dbReference>
<dbReference type="Pfam" id="PF00266">
    <property type="entry name" value="Aminotran_5"/>
    <property type="match status" value="1"/>
</dbReference>
<dbReference type="InterPro" id="IPR015421">
    <property type="entry name" value="PyrdxlP-dep_Trfase_major"/>
</dbReference>
<comment type="similarity">
    <text evidence="3 11">Belongs to the class-V pyridoxal-phosphate-dependent aminotransferase family. SerC subfamily.</text>
</comment>
<comment type="pathway">
    <text evidence="2 11 12">Amino-acid biosynthesis; L-serine biosynthesis; L-serine from 3-phospho-D-glycerate: step 2/3.</text>
</comment>
<dbReference type="EC" id="2.6.1.52" evidence="11"/>
<keyword evidence="4 11" id="KW-0032">Aminotransferase</keyword>
<dbReference type="NCBIfam" id="NF003764">
    <property type="entry name" value="PRK05355.1"/>
    <property type="match status" value="1"/>
</dbReference>
<organism evidence="14 15">
    <name type="scientific">Candidatus Cohnella colombiensis</name>
    <dbReference type="NCBI Taxonomy" id="3121368"/>
    <lineage>
        <taxon>Bacteria</taxon>
        <taxon>Bacillati</taxon>
        <taxon>Bacillota</taxon>
        <taxon>Bacilli</taxon>
        <taxon>Bacillales</taxon>
        <taxon>Paenibacillaceae</taxon>
        <taxon>Cohnella</taxon>
    </lineage>
</organism>
<dbReference type="FunFam" id="3.40.640.10:FF:000010">
    <property type="entry name" value="Phosphoserine aminotransferase"/>
    <property type="match status" value="1"/>
</dbReference>
<dbReference type="InterPro" id="IPR015422">
    <property type="entry name" value="PyrdxlP-dep_Trfase_small"/>
</dbReference>
<dbReference type="GO" id="GO:0004648">
    <property type="term" value="F:O-phospho-L-serine:2-oxoglutarate aminotransferase activity"/>
    <property type="evidence" value="ECO:0007669"/>
    <property type="project" value="UniProtKB-UniRule"/>
</dbReference>
<dbReference type="PROSITE" id="PS00595">
    <property type="entry name" value="AA_TRANSFER_CLASS_5"/>
    <property type="match status" value="1"/>
</dbReference>
<feature type="binding site" evidence="11">
    <location>
        <begin position="77"/>
        <end position="78"/>
    </location>
    <ligand>
        <name>pyridoxal 5'-phosphate</name>
        <dbReference type="ChEBI" id="CHEBI:597326"/>
    </ligand>
</feature>
<evidence type="ECO:0000256" key="2">
    <source>
        <dbReference type="ARBA" id="ARBA00005099"/>
    </source>
</evidence>
<evidence type="ECO:0000256" key="11">
    <source>
        <dbReference type="HAMAP-Rule" id="MF_00160"/>
    </source>
</evidence>
<proteinExistence type="inferred from homology"/>
<evidence type="ECO:0000256" key="8">
    <source>
        <dbReference type="ARBA" id="ARBA00023299"/>
    </source>
</evidence>
<evidence type="ECO:0000259" key="13">
    <source>
        <dbReference type="Pfam" id="PF00266"/>
    </source>
</evidence>
<dbReference type="InterPro" id="IPR000192">
    <property type="entry name" value="Aminotrans_V_dom"/>
</dbReference>
<sequence>MAKRAYNFNAGPAALPLAVLERARDQFVEFGNSGMSLMEMSHRGAIYEAVHNEAEANLRELYAIPDNYKVLFVQGGASTQFAMIPMNLLRPGTSAAYVATGSWATKAIEEAKLFGDTKIAASSEADKYMRIPAISELDYSADAAYVHLTSNETIEGTQWVEYPDTGSIPLVGDLSSDILCRPIDVSKFGLIYAGAQKNLGPSGVTIVIIREDLIGKPALSAVPTMLRYDTHAKASSLYNTPPTFGIYMVNEVLKWVKEQGGLAAMEALNRQKAKLLYDAIDGSGGFYIGCAQTESRSIMNVTFRLGTEELEKKFAKESEAQGFVGLKGHRSVGGLRASIYNAVPLESVEALISFMKEFQSRNEG</sequence>
<feature type="modified residue" description="N6-(pyridoxal phosphate)lysine" evidence="11">
    <location>
        <position position="197"/>
    </location>
</feature>
<feature type="binding site" evidence="11">
    <location>
        <position position="196"/>
    </location>
    <ligand>
        <name>pyridoxal 5'-phosphate</name>
        <dbReference type="ChEBI" id="CHEBI:597326"/>
    </ligand>
</feature>
<keyword evidence="11" id="KW-0963">Cytoplasm</keyword>
<comment type="subcellular location">
    <subcellularLocation>
        <location evidence="11">Cytoplasm</location>
    </subcellularLocation>
</comment>
<dbReference type="NCBIfam" id="TIGR01364">
    <property type="entry name" value="serC_1"/>
    <property type="match status" value="1"/>
</dbReference>
<evidence type="ECO:0000256" key="7">
    <source>
        <dbReference type="ARBA" id="ARBA00022898"/>
    </source>
</evidence>
<comment type="caution">
    <text evidence="11">Lacks conserved residue(s) required for the propagation of feature annotation.</text>
</comment>
<dbReference type="InterPro" id="IPR022278">
    <property type="entry name" value="Pser_aminoTfrase"/>
</dbReference>
<feature type="domain" description="Aminotransferase class V" evidence="13">
    <location>
        <begin position="6"/>
        <end position="351"/>
    </location>
</feature>
<reference evidence="14" key="1">
    <citation type="submission" date="2023-03" db="EMBL/GenBank/DDBJ databases">
        <title>Andean soil-derived lignocellulolytic bacterial consortium as a source of novel taxa and putative plastic-active enzymes.</title>
        <authorList>
            <person name="Diaz-Garcia L."/>
            <person name="Chuvochina M."/>
            <person name="Feuerriegel G."/>
            <person name="Bunk B."/>
            <person name="Sproer C."/>
            <person name="Streit W.R."/>
            <person name="Rodriguez L.M."/>
            <person name="Overmann J."/>
            <person name="Jimenez D.J."/>
        </authorList>
    </citation>
    <scope>NUCLEOTIDE SEQUENCE</scope>
    <source>
        <strain evidence="14">MAG 2441</strain>
    </source>
</reference>
<dbReference type="InterPro" id="IPR015424">
    <property type="entry name" value="PyrdxlP-dep_Trfase"/>
</dbReference>
<dbReference type="InterPro" id="IPR020578">
    <property type="entry name" value="Aminotrans_V_PyrdxlP_BS"/>
</dbReference>
<evidence type="ECO:0000256" key="6">
    <source>
        <dbReference type="ARBA" id="ARBA00022679"/>
    </source>
</evidence>
<dbReference type="FunFam" id="3.90.1150.10:FF:000006">
    <property type="entry name" value="Phosphoserine aminotransferase"/>
    <property type="match status" value="1"/>
</dbReference>
<dbReference type="PIRSF" id="PIRSF000525">
    <property type="entry name" value="SerC"/>
    <property type="match status" value="1"/>
</dbReference>
<evidence type="ECO:0000256" key="5">
    <source>
        <dbReference type="ARBA" id="ARBA00022605"/>
    </source>
</evidence>
<dbReference type="Proteomes" id="UP001178662">
    <property type="component" value="Chromosome"/>
</dbReference>